<keyword evidence="3" id="KW-1185">Reference proteome</keyword>
<name>A0A926Y479_9BACT</name>
<dbReference type="Pfam" id="PF14082">
    <property type="entry name" value="SduA_C"/>
    <property type="match status" value="1"/>
</dbReference>
<accession>A0A926Y479</accession>
<reference evidence="2" key="1">
    <citation type="submission" date="2020-09" db="EMBL/GenBank/DDBJ databases">
        <authorList>
            <person name="Kim M.K."/>
        </authorList>
    </citation>
    <scope>NUCLEOTIDE SEQUENCE</scope>
    <source>
        <strain evidence="2">BT702</strain>
    </source>
</reference>
<feature type="domain" description="Shedu protein SduA C-terminal" evidence="1">
    <location>
        <begin position="66"/>
        <end position="244"/>
    </location>
</feature>
<evidence type="ECO:0000259" key="1">
    <source>
        <dbReference type="Pfam" id="PF14082"/>
    </source>
</evidence>
<dbReference type="RefSeq" id="WP_190888741.1">
    <property type="nucleotide sequence ID" value="NZ_JACWZY010000018.1"/>
</dbReference>
<organism evidence="2 3">
    <name type="scientific">Spirosoma profusum</name>
    <dbReference type="NCBI Taxonomy" id="2771354"/>
    <lineage>
        <taxon>Bacteria</taxon>
        <taxon>Pseudomonadati</taxon>
        <taxon>Bacteroidota</taxon>
        <taxon>Cytophagia</taxon>
        <taxon>Cytophagales</taxon>
        <taxon>Cytophagaceae</taxon>
        <taxon>Spirosoma</taxon>
    </lineage>
</organism>
<evidence type="ECO:0000313" key="2">
    <source>
        <dbReference type="EMBL" id="MBD2702890.1"/>
    </source>
</evidence>
<evidence type="ECO:0000313" key="3">
    <source>
        <dbReference type="Proteomes" id="UP000598820"/>
    </source>
</evidence>
<dbReference type="Proteomes" id="UP000598820">
    <property type="component" value="Unassembled WGS sequence"/>
</dbReference>
<protein>
    <submittedName>
        <fullName evidence="2">DUF4263 domain-containing protein</fullName>
    </submittedName>
</protein>
<dbReference type="InterPro" id="IPR025359">
    <property type="entry name" value="SduA_C"/>
</dbReference>
<proteinExistence type="predicted"/>
<sequence length="255" mass="29062">MLIDNEQATRIAIENQDLVADALKNNVTKTDIVALGYRKLQLNIFKRLLDDEAFFNTEKDKLKRGDETVWQNFFEKNTWILGYGLDYIINAPLDDKKLEQVVSGYSISSSGKRADALLKTKGIVSALGFCEIKTHRTSLLKQVSAPYRPSCWVISEELAGSITQSQRTVHQSILNIRTCLRITDNEDNLTEETAYLYKPKSYVIIGSLNEFTTSSGVNEAKYSSFEMFRRNTQNPEIITFDELYERASYIVGHSM</sequence>
<gene>
    <name evidence="2" type="ORF">IC229_19745</name>
</gene>
<dbReference type="AlphaFoldDB" id="A0A926Y479"/>
<dbReference type="EMBL" id="JACWZY010000018">
    <property type="protein sequence ID" value="MBD2702890.1"/>
    <property type="molecule type" value="Genomic_DNA"/>
</dbReference>
<comment type="caution">
    <text evidence="2">The sequence shown here is derived from an EMBL/GenBank/DDBJ whole genome shotgun (WGS) entry which is preliminary data.</text>
</comment>